<dbReference type="Proteomes" id="UP000218231">
    <property type="component" value="Unassembled WGS sequence"/>
</dbReference>
<feature type="compositionally biased region" description="Low complexity" evidence="1">
    <location>
        <begin position="34"/>
        <end position="47"/>
    </location>
</feature>
<evidence type="ECO:0000313" key="3">
    <source>
        <dbReference type="Proteomes" id="UP000218231"/>
    </source>
</evidence>
<dbReference type="AlphaFoldDB" id="A0A2A2JVK0"/>
<dbReference type="STRING" id="2018661.A0A2A2JVK0"/>
<reference evidence="2 3" key="1">
    <citation type="journal article" date="2017" name="Curr. Biol.">
        <title>Genome architecture and evolution of a unichromosomal asexual nematode.</title>
        <authorList>
            <person name="Fradin H."/>
            <person name="Zegar C."/>
            <person name="Gutwein M."/>
            <person name="Lucas J."/>
            <person name="Kovtun M."/>
            <person name="Corcoran D."/>
            <person name="Baugh L.R."/>
            <person name="Kiontke K."/>
            <person name="Gunsalus K."/>
            <person name="Fitch D.H."/>
            <person name="Piano F."/>
        </authorList>
    </citation>
    <scope>NUCLEOTIDE SEQUENCE [LARGE SCALE GENOMIC DNA]</scope>
    <source>
        <strain evidence="2">PF1309</strain>
    </source>
</reference>
<accession>A0A2A2JVK0</accession>
<gene>
    <name evidence="2" type="ORF">WR25_19666</name>
</gene>
<name>A0A2A2JVK0_9BILA</name>
<feature type="compositionally biased region" description="Gly residues" evidence="1">
    <location>
        <begin position="22"/>
        <end position="31"/>
    </location>
</feature>
<feature type="region of interest" description="Disordered" evidence="1">
    <location>
        <begin position="1"/>
        <end position="52"/>
    </location>
</feature>
<comment type="caution">
    <text evidence="2">The sequence shown here is derived from an EMBL/GenBank/DDBJ whole genome shotgun (WGS) entry which is preliminary data.</text>
</comment>
<evidence type="ECO:0000256" key="1">
    <source>
        <dbReference type="SAM" id="MobiDB-lite"/>
    </source>
</evidence>
<feature type="compositionally biased region" description="Polar residues" evidence="1">
    <location>
        <begin position="1"/>
        <end position="21"/>
    </location>
</feature>
<protein>
    <submittedName>
        <fullName evidence="2">Uncharacterized protein</fullName>
    </submittedName>
</protein>
<sequence length="90" mass="8898">MSGALRTSESSGSVATTSQGSLAGGLNGGSINGPTSPSTSTSSPTSPQQEGAILTTMIATRNLSSKFTTAIGGVIEVPKTYGVHNLLGRT</sequence>
<keyword evidence="3" id="KW-1185">Reference proteome</keyword>
<evidence type="ECO:0000313" key="2">
    <source>
        <dbReference type="EMBL" id="PAV65708.1"/>
    </source>
</evidence>
<dbReference type="EMBL" id="LIAE01010198">
    <property type="protein sequence ID" value="PAV65708.1"/>
    <property type="molecule type" value="Genomic_DNA"/>
</dbReference>
<organism evidence="2 3">
    <name type="scientific">Diploscapter pachys</name>
    <dbReference type="NCBI Taxonomy" id="2018661"/>
    <lineage>
        <taxon>Eukaryota</taxon>
        <taxon>Metazoa</taxon>
        <taxon>Ecdysozoa</taxon>
        <taxon>Nematoda</taxon>
        <taxon>Chromadorea</taxon>
        <taxon>Rhabditida</taxon>
        <taxon>Rhabditina</taxon>
        <taxon>Rhabditomorpha</taxon>
        <taxon>Rhabditoidea</taxon>
        <taxon>Rhabditidae</taxon>
        <taxon>Diploscapter</taxon>
    </lineage>
</organism>
<proteinExistence type="predicted"/>